<dbReference type="SMART" id="SM00797">
    <property type="entry name" value="AHS2"/>
    <property type="match status" value="1"/>
</dbReference>
<dbReference type="EMBL" id="BMKE01000022">
    <property type="protein sequence ID" value="GGB50492.1"/>
    <property type="molecule type" value="Genomic_DNA"/>
</dbReference>
<keyword evidence="1" id="KW-0547">Nucleotide-binding</keyword>
<dbReference type="Pfam" id="PF02626">
    <property type="entry name" value="CT_A_B"/>
    <property type="match status" value="1"/>
</dbReference>
<dbReference type="InterPro" id="IPR003778">
    <property type="entry name" value="CT_A_B"/>
</dbReference>
<dbReference type="NCBIfam" id="TIGR00724">
    <property type="entry name" value="urea_amlyse_rel"/>
    <property type="match status" value="1"/>
</dbReference>
<accession>A0ABQ1IRA7</accession>
<feature type="domain" description="Carboxyltransferase" evidence="4">
    <location>
        <begin position="27"/>
        <end position="310"/>
    </location>
</feature>
<evidence type="ECO:0000259" key="4">
    <source>
        <dbReference type="SMART" id="SM00797"/>
    </source>
</evidence>
<dbReference type="Proteomes" id="UP000646152">
    <property type="component" value="Unassembled WGS sequence"/>
</dbReference>
<evidence type="ECO:0000256" key="3">
    <source>
        <dbReference type="ARBA" id="ARBA00022840"/>
    </source>
</evidence>
<proteinExistence type="predicted"/>
<keyword evidence="3" id="KW-0067">ATP-binding</keyword>
<dbReference type="Gene3D" id="2.40.100.10">
    <property type="entry name" value="Cyclophilin-like"/>
    <property type="match status" value="1"/>
</dbReference>
<keyword evidence="2" id="KW-0378">Hydrolase</keyword>
<dbReference type="SUPFAM" id="SSF50891">
    <property type="entry name" value="Cyclophilin-like"/>
    <property type="match status" value="1"/>
</dbReference>
<dbReference type="InterPro" id="IPR029000">
    <property type="entry name" value="Cyclophilin-like_dom_sf"/>
</dbReference>
<name>A0ABQ1IRA7_9GAMM</name>
<sequence>MLHGQLTITRPGPLSTLQDAGRFGVRHLGITQGGPADVQAWAWANWLLANHWGSPALEITLGGLSLTAEQHCRLALCGADMQAHRNGEPLANGQAFTLAAGDILTLGMARSGVRAYLAVVGGFIAQPILGSTACVMRDQLGGHLGDGSKLAAGDTLVFSPALSERNIPDRHLPAHALPDYGAEPTLALIPGAQCRFFDDHSLINAFSQPWRVDPRSDRMGIRLQGPMLHCNIDNLISEGLALGAVQVPPDGQPIVLLNDRQTIGGYPRLGTLTPLACARLAQCQPGQSLSLTTTTAAQAQAEYRHFRGALNTPS</sequence>
<dbReference type="PANTHER" id="PTHR43309:SF4">
    <property type="entry name" value="CARBOXYLTRANSFERASE DOMAIN-CONTAINING PROTEIN"/>
    <property type="match status" value="1"/>
</dbReference>
<evidence type="ECO:0000313" key="6">
    <source>
        <dbReference type="Proteomes" id="UP000646152"/>
    </source>
</evidence>
<keyword evidence="6" id="KW-1185">Reference proteome</keyword>
<comment type="caution">
    <text evidence="5">The sequence shown here is derived from an EMBL/GenBank/DDBJ whole genome shotgun (WGS) entry which is preliminary data.</text>
</comment>
<evidence type="ECO:0000256" key="1">
    <source>
        <dbReference type="ARBA" id="ARBA00022741"/>
    </source>
</evidence>
<gene>
    <name evidence="5" type="ORF">GCM10011502_24540</name>
</gene>
<protein>
    <recommendedName>
        <fullName evidence="4">Carboxyltransferase domain-containing protein</fullName>
    </recommendedName>
</protein>
<dbReference type="InterPro" id="IPR052708">
    <property type="entry name" value="PxpC"/>
</dbReference>
<evidence type="ECO:0000313" key="5">
    <source>
        <dbReference type="EMBL" id="GGB50492.1"/>
    </source>
</evidence>
<organism evidence="5 6">
    <name type="scientific">Oceanisphaera marina</name>
    <dbReference type="NCBI Taxonomy" id="2017550"/>
    <lineage>
        <taxon>Bacteria</taxon>
        <taxon>Pseudomonadati</taxon>
        <taxon>Pseudomonadota</taxon>
        <taxon>Gammaproteobacteria</taxon>
        <taxon>Aeromonadales</taxon>
        <taxon>Aeromonadaceae</taxon>
        <taxon>Oceanisphaera</taxon>
    </lineage>
</organism>
<reference evidence="6" key="1">
    <citation type="journal article" date="2019" name="Int. J. Syst. Evol. Microbiol.">
        <title>The Global Catalogue of Microorganisms (GCM) 10K type strain sequencing project: providing services to taxonomists for standard genome sequencing and annotation.</title>
        <authorList>
            <consortium name="The Broad Institute Genomics Platform"/>
            <consortium name="The Broad Institute Genome Sequencing Center for Infectious Disease"/>
            <person name="Wu L."/>
            <person name="Ma J."/>
        </authorList>
    </citation>
    <scope>NUCLEOTIDE SEQUENCE [LARGE SCALE GENOMIC DNA]</scope>
    <source>
        <strain evidence="6">CGMCC 1.15923</strain>
    </source>
</reference>
<evidence type="ECO:0000256" key="2">
    <source>
        <dbReference type="ARBA" id="ARBA00022801"/>
    </source>
</evidence>
<dbReference type="RefSeq" id="WP_188630426.1">
    <property type="nucleotide sequence ID" value="NZ_BMKE01000022.1"/>
</dbReference>
<dbReference type="PANTHER" id="PTHR43309">
    <property type="entry name" value="5-OXOPROLINASE SUBUNIT C"/>
    <property type="match status" value="1"/>
</dbReference>